<dbReference type="SMART" id="SM00342">
    <property type="entry name" value="HTH_ARAC"/>
    <property type="match status" value="1"/>
</dbReference>
<evidence type="ECO:0000256" key="4">
    <source>
        <dbReference type="ARBA" id="ARBA00022679"/>
    </source>
</evidence>
<keyword evidence="9" id="KW-0812">Transmembrane</keyword>
<keyword evidence="7" id="KW-0804">Transcription</keyword>
<dbReference type="PROSITE" id="PS01124">
    <property type="entry name" value="HTH_ARAC_FAMILY_2"/>
    <property type="match status" value="1"/>
</dbReference>
<dbReference type="Pfam" id="PF00072">
    <property type="entry name" value="Response_reg"/>
    <property type="match status" value="1"/>
</dbReference>
<dbReference type="PRINTS" id="PR00344">
    <property type="entry name" value="BCTRLSENSOR"/>
</dbReference>
<feature type="domain" description="Response regulatory" evidence="12">
    <location>
        <begin position="1127"/>
        <end position="1242"/>
    </location>
</feature>
<dbReference type="GO" id="GO:0003700">
    <property type="term" value="F:DNA-binding transcription factor activity"/>
    <property type="evidence" value="ECO:0007669"/>
    <property type="project" value="InterPro"/>
</dbReference>
<evidence type="ECO:0000256" key="6">
    <source>
        <dbReference type="ARBA" id="ARBA00023015"/>
    </source>
</evidence>
<sequence>MKSFISVLLVILVFTLNSFGEDFRYLRSEDGLPDGEINSIVQDSTGNMWFATWSGLIKYDGLTYELFRPELGDSTSLPDKKVKELFVDSYDNLWIATSQNLCWYNKKKESFHNVSFSDVSGTGVNILHLSETQKHLIVHTVRGIYLLPLNRINDSDYALQKATIIGPGESEDYYFHFSTAFRDRLVLVSNNLTSPTLLFLGNISGSADNPTIEITETAQLDGWVNSVEYVPAENDLYVATTRGMLSYSLRNNSFEGPTFFNGKNVHKILYASDNKIYCSMLEPKLLYLDLHTGLTGSYESNLNVPGSLLDNEIHSLYEDFSGNLWVGHQGQGISIFNLFQKEFYTFRRNSAENATLNSNIVMCFNSTEKEVLIGCRSGGLNILQRDEISSVQPEFKQLSLVEDDIPGILHDGIWDIKKQSDSLFWLGTDFGLYRLLKKESGWSLEPFSGKPEIDYEIRKLYIDENNNIWVGSHNNGLILLPDPGRNPEGLNYSYMSTAGDPESLPGNVILEIFKDSENRLWIGTTNGFCKVKSSYENIDLSGRAKPVLKFEQFVATEPSPDFLNSNEINCFFENNDGKLWIATQGGGINIFDPKTGTFDHITTKDGLPSNDVLGILSDSDGNLWISTAAGLACYNRFDQEPGVTVYSSADGVQGDIFMVNSYYKTPDGQLFFGGDNGFTCFYPGDIKINPVKPRIRFTKLKINHRIVEVGDTIHKNQVLNKSLNFSENISLPYKMNSFGVGVAALHFQYPKNNSVIYMLENYHEQWQTVPFGSEYIDFSNVPPGNYELKVRAVSPDRIRSGNIKTLGIEIIPPWYKTWYFWGGVNIAGAFLALVVVYFLVNRQRLLYQKKIDKLTIETNENKMMFLTNIAHELRTPLSLVIAPVEDLMNNLTVEKHWKNHLQLINRNSIYLQRLINQIIDFRKLDAGKLKIHPQKTDIVRVIKDVVLNFKGHKANRNIKLYLKVPAESVILSVDVQKIEEVLYNLISNAYKHTPDNGSITVSMRFTDPLPDTAPRQVCITVFNEGNEIKEEDRNKIFDRFYKIDENAEGAGIGLSFAKSLVEMHNGTLEVESIPGKGVAFHVCLAFSDSGLNNADVERVESLQPFLVDSFTWEDDQVENPGSEGKQQVLIVEDNEELGDFLVSIFSRKYECIRAFNGQEAWDIIQKSSPTIVVSDIIMPRMDGLELCKNMKENATTCHIPIMLLTAKNASEQIIEGFELGADAYMTKPFDMNLLLSQTARLIKNRDLIHEKYKSQNFMVEVDKNSTSRDDEFVQTVKKTLEVNLADPEFNVNKLAGELNISTTQLYRRLKALTGYSPVEFMRILKLQKAYGLLSQRNNTVKEICYLTGFNNLSYFIKCFREQFGVTPANFRDNGLDEKSKAGVKNIMQT</sequence>
<dbReference type="InterPro" id="IPR013783">
    <property type="entry name" value="Ig-like_fold"/>
</dbReference>
<dbReference type="SUPFAM" id="SSF52172">
    <property type="entry name" value="CheY-like"/>
    <property type="match status" value="1"/>
</dbReference>
<dbReference type="Pfam" id="PF02518">
    <property type="entry name" value="HATPase_c"/>
    <property type="match status" value="1"/>
</dbReference>
<keyword evidence="6" id="KW-0805">Transcription regulation</keyword>
<protein>
    <recommendedName>
        <fullName evidence="2">histidine kinase</fullName>
        <ecNumber evidence="2">2.7.13.3</ecNumber>
    </recommendedName>
</protein>
<dbReference type="InterPro" id="IPR011006">
    <property type="entry name" value="CheY-like_superfamily"/>
</dbReference>
<dbReference type="CDD" id="cd00082">
    <property type="entry name" value="HisKA"/>
    <property type="match status" value="1"/>
</dbReference>
<dbReference type="RefSeq" id="WP_073166821.1">
    <property type="nucleotide sequence ID" value="NZ_FQZE01000006.1"/>
</dbReference>
<evidence type="ECO:0000256" key="8">
    <source>
        <dbReference type="PROSITE-ProRule" id="PRU00169"/>
    </source>
</evidence>
<dbReference type="GO" id="GO:0043565">
    <property type="term" value="F:sequence-specific DNA binding"/>
    <property type="evidence" value="ECO:0007669"/>
    <property type="project" value="InterPro"/>
</dbReference>
<dbReference type="SUPFAM" id="SSF47384">
    <property type="entry name" value="Homodimeric domain of signal transducing histidine kinase"/>
    <property type="match status" value="1"/>
</dbReference>
<keyword evidence="9" id="KW-0472">Membrane</keyword>
<dbReference type="Pfam" id="PF07495">
    <property type="entry name" value="Y_Y_Y"/>
    <property type="match status" value="1"/>
</dbReference>
<comment type="catalytic activity">
    <reaction evidence="1">
        <text>ATP + protein L-histidine = ADP + protein N-phospho-L-histidine.</text>
        <dbReference type="EC" id="2.7.13.3"/>
    </reaction>
</comment>
<organism evidence="13 14">
    <name type="scientific">Tangfeifania diversioriginum</name>
    <dbReference type="NCBI Taxonomy" id="1168035"/>
    <lineage>
        <taxon>Bacteria</taxon>
        <taxon>Pseudomonadati</taxon>
        <taxon>Bacteroidota</taxon>
        <taxon>Bacteroidia</taxon>
        <taxon>Marinilabiliales</taxon>
        <taxon>Prolixibacteraceae</taxon>
        <taxon>Tangfeifania</taxon>
    </lineage>
</organism>
<dbReference type="STRING" id="1168035.SAMN05444280_10661"/>
<proteinExistence type="predicted"/>
<dbReference type="EC" id="2.7.13.3" evidence="2"/>
<evidence type="ECO:0000259" key="12">
    <source>
        <dbReference type="PROSITE" id="PS50110"/>
    </source>
</evidence>
<name>A0A1M6E4Y0_9BACT</name>
<dbReference type="Gene3D" id="3.40.50.2300">
    <property type="match status" value="1"/>
</dbReference>
<dbReference type="SUPFAM" id="SSF63829">
    <property type="entry name" value="Calcium-dependent phosphotriesterase"/>
    <property type="match status" value="3"/>
</dbReference>
<gene>
    <name evidence="13" type="ORF">SAMN05444280_10661</name>
</gene>
<dbReference type="SUPFAM" id="SSF55874">
    <property type="entry name" value="ATPase domain of HSP90 chaperone/DNA topoisomerase II/histidine kinase"/>
    <property type="match status" value="1"/>
</dbReference>
<keyword evidence="3 8" id="KW-0597">Phosphoprotein</keyword>
<keyword evidence="14" id="KW-1185">Reference proteome</keyword>
<evidence type="ECO:0000256" key="9">
    <source>
        <dbReference type="SAM" id="Phobius"/>
    </source>
</evidence>
<dbReference type="InterPro" id="IPR009057">
    <property type="entry name" value="Homeodomain-like_sf"/>
</dbReference>
<evidence type="ECO:0000259" key="11">
    <source>
        <dbReference type="PROSITE" id="PS50109"/>
    </source>
</evidence>
<evidence type="ECO:0000256" key="2">
    <source>
        <dbReference type="ARBA" id="ARBA00012438"/>
    </source>
</evidence>
<feature type="transmembrane region" description="Helical" evidence="9">
    <location>
        <begin position="818"/>
        <end position="840"/>
    </location>
</feature>
<dbReference type="SMART" id="SM00448">
    <property type="entry name" value="REC"/>
    <property type="match status" value="1"/>
</dbReference>
<keyword evidence="9" id="KW-1133">Transmembrane helix</keyword>
<evidence type="ECO:0000256" key="7">
    <source>
        <dbReference type="ARBA" id="ARBA00023163"/>
    </source>
</evidence>
<dbReference type="InterPro" id="IPR036097">
    <property type="entry name" value="HisK_dim/P_sf"/>
</dbReference>
<dbReference type="Gene3D" id="3.30.565.10">
    <property type="entry name" value="Histidine kinase-like ATPase, C-terminal domain"/>
    <property type="match status" value="1"/>
</dbReference>
<dbReference type="CDD" id="cd17574">
    <property type="entry name" value="REC_OmpR"/>
    <property type="match status" value="1"/>
</dbReference>
<dbReference type="InterPro" id="IPR001789">
    <property type="entry name" value="Sig_transdc_resp-reg_receiver"/>
</dbReference>
<dbReference type="Gene3D" id="2.130.10.10">
    <property type="entry name" value="YVTN repeat-like/Quinoprotein amine dehydrogenase"/>
    <property type="match status" value="3"/>
</dbReference>
<dbReference type="Gene3D" id="2.60.40.10">
    <property type="entry name" value="Immunoglobulins"/>
    <property type="match status" value="1"/>
</dbReference>
<dbReference type="InterPro" id="IPR005467">
    <property type="entry name" value="His_kinase_dom"/>
</dbReference>
<evidence type="ECO:0000256" key="3">
    <source>
        <dbReference type="ARBA" id="ARBA00022553"/>
    </source>
</evidence>
<dbReference type="InterPro" id="IPR003594">
    <property type="entry name" value="HATPase_dom"/>
</dbReference>
<dbReference type="InterPro" id="IPR015943">
    <property type="entry name" value="WD40/YVTN_repeat-like_dom_sf"/>
</dbReference>
<dbReference type="Pfam" id="PF07494">
    <property type="entry name" value="Reg_prop"/>
    <property type="match status" value="5"/>
</dbReference>
<dbReference type="InterPro" id="IPR036890">
    <property type="entry name" value="HATPase_C_sf"/>
</dbReference>
<dbReference type="GO" id="GO:0000155">
    <property type="term" value="F:phosphorelay sensor kinase activity"/>
    <property type="evidence" value="ECO:0007669"/>
    <property type="project" value="InterPro"/>
</dbReference>
<feature type="domain" description="Histidine kinase" evidence="11">
    <location>
        <begin position="868"/>
        <end position="1088"/>
    </location>
</feature>
<reference evidence="13 14" key="1">
    <citation type="submission" date="2016-11" db="EMBL/GenBank/DDBJ databases">
        <authorList>
            <person name="Jaros S."/>
            <person name="Januszkiewicz K."/>
            <person name="Wedrychowicz H."/>
        </authorList>
    </citation>
    <scope>NUCLEOTIDE SEQUENCE [LARGE SCALE GENOMIC DNA]</scope>
    <source>
        <strain evidence="13 14">DSM 27063</strain>
    </source>
</reference>
<evidence type="ECO:0000256" key="1">
    <source>
        <dbReference type="ARBA" id="ARBA00000085"/>
    </source>
</evidence>
<evidence type="ECO:0000313" key="13">
    <source>
        <dbReference type="EMBL" id="SHI80501.1"/>
    </source>
</evidence>
<evidence type="ECO:0000313" key="14">
    <source>
        <dbReference type="Proteomes" id="UP000184050"/>
    </source>
</evidence>
<dbReference type="PROSITE" id="PS50109">
    <property type="entry name" value="HIS_KIN"/>
    <property type="match status" value="1"/>
</dbReference>
<feature type="modified residue" description="4-aspartylphosphate" evidence="8">
    <location>
        <position position="1175"/>
    </location>
</feature>
<dbReference type="SMART" id="SM00388">
    <property type="entry name" value="HisKA"/>
    <property type="match status" value="1"/>
</dbReference>
<dbReference type="Proteomes" id="UP000184050">
    <property type="component" value="Unassembled WGS sequence"/>
</dbReference>
<dbReference type="PROSITE" id="PS50110">
    <property type="entry name" value="RESPONSE_REGULATORY"/>
    <property type="match status" value="1"/>
</dbReference>
<keyword evidence="4" id="KW-0808">Transferase</keyword>
<accession>A0A1M6E4Y0</accession>
<dbReference type="SMART" id="SM00387">
    <property type="entry name" value="HATPase_c"/>
    <property type="match status" value="1"/>
</dbReference>
<dbReference type="InterPro" id="IPR011110">
    <property type="entry name" value="Reg_prop"/>
</dbReference>
<keyword evidence="5 13" id="KW-0418">Kinase</keyword>
<evidence type="ECO:0000259" key="10">
    <source>
        <dbReference type="PROSITE" id="PS01124"/>
    </source>
</evidence>
<dbReference type="InterPro" id="IPR003661">
    <property type="entry name" value="HisK_dim/P_dom"/>
</dbReference>
<dbReference type="FunFam" id="3.30.565.10:FF:000006">
    <property type="entry name" value="Sensor histidine kinase WalK"/>
    <property type="match status" value="1"/>
</dbReference>
<dbReference type="InterPro" id="IPR011123">
    <property type="entry name" value="Y_Y_Y"/>
</dbReference>
<dbReference type="Pfam" id="PF12833">
    <property type="entry name" value="HTH_18"/>
    <property type="match status" value="1"/>
</dbReference>
<dbReference type="Pfam" id="PF00512">
    <property type="entry name" value="HisKA"/>
    <property type="match status" value="1"/>
</dbReference>
<dbReference type="Gene3D" id="1.10.10.60">
    <property type="entry name" value="Homeodomain-like"/>
    <property type="match status" value="1"/>
</dbReference>
<dbReference type="InterPro" id="IPR004358">
    <property type="entry name" value="Sig_transdc_His_kin-like_C"/>
</dbReference>
<dbReference type="EMBL" id="FQZE01000006">
    <property type="protein sequence ID" value="SHI80501.1"/>
    <property type="molecule type" value="Genomic_DNA"/>
</dbReference>
<dbReference type="InterPro" id="IPR018060">
    <property type="entry name" value="HTH_AraC"/>
</dbReference>
<dbReference type="Gene3D" id="1.10.287.130">
    <property type="match status" value="1"/>
</dbReference>
<dbReference type="PANTHER" id="PTHR43547:SF2">
    <property type="entry name" value="HYBRID SIGNAL TRANSDUCTION HISTIDINE KINASE C"/>
    <property type="match status" value="1"/>
</dbReference>
<dbReference type="SUPFAM" id="SSF46689">
    <property type="entry name" value="Homeodomain-like"/>
    <property type="match status" value="1"/>
</dbReference>
<evidence type="ECO:0000256" key="5">
    <source>
        <dbReference type="ARBA" id="ARBA00022777"/>
    </source>
</evidence>
<feature type="domain" description="HTH araC/xylS-type" evidence="10">
    <location>
        <begin position="1274"/>
        <end position="1373"/>
    </location>
</feature>
<dbReference type="PANTHER" id="PTHR43547">
    <property type="entry name" value="TWO-COMPONENT HISTIDINE KINASE"/>
    <property type="match status" value="1"/>
</dbReference>